<dbReference type="InterPro" id="IPR026992">
    <property type="entry name" value="DIOX_N"/>
</dbReference>
<dbReference type="PANTHER" id="PTHR47990">
    <property type="entry name" value="2-OXOGLUTARATE (2OG) AND FE(II)-DEPENDENT OXYGENASE SUPERFAMILY PROTEIN-RELATED"/>
    <property type="match status" value="1"/>
</dbReference>
<evidence type="ECO:0000313" key="10">
    <source>
        <dbReference type="Proteomes" id="UP000775213"/>
    </source>
</evidence>
<keyword evidence="4 5" id="KW-0408">Iron</keyword>
<evidence type="ECO:0000256" key="1">
    <source>
        <dbReference type="ARBA" id="ARBA00001961"/>
    </source>
</evidence>
<dbReference type="GO" id="GO:0046872">
    <property type="term" value="F:metal ion binding"/>
    <property type="evidence" value="ECO:0007669"/>
    <property type="project" value="UniProtKB-KW"/>
</dbReference>
<dbReference type="SUPFAM" id="SSF51197">
    <property type="entry name" value="Clavaminate synthase-like"/>
    <property type="match status" value="1"/>
</dbReference>
<comment type="cofactor">
    <cofactor evidence="1">
        <name>L-ascorbate</name>
        <dbReference type="ChEBI" id="CHEBI:38290"/>
    </cofactor>
</comment>
<comment type="caution">
    <text evidence="9">The sequence shown here is derived from an EMBL/GenBank/DDBJ whole genome shotgun (WGS) entry which is preliminary data.</text>
</comment>
<feature type="coiled-coil region" evidence="6">
    <location>
        <begin position="160"/>
        <end position="187"/>
    </location>
</feature>
<dbReference type="InterPro" id="IPR005123">
    <property type="entry name" value="Oxoglu/Fe-dep_dioxygenase_dom"/>
</dbReference>
<evidence type="ECO:0000256" key="5">
    <source>
        <dbReference type="RuleBase" id="RU003682"/>
    </source>
</evidence>
<dbReference type="Gene3D" id="2.60.120.330">
    <property type="entry name" value="B-lactam Antibiotic, Isopenicillin N Synthase, Chain"/>
    <property type="match status" value="1"/>
</dbReference>
<sequence>MVVASMAPGSNSRGRLLPGIPVIDLSLDRSLISQLIVKTCEEFGFFKVINHRVQPSVSAQLEAAGLEFFNLPAAEKQRAGPPNPLGYGCRSIGLNGDIGDVEYLLLPADSSSISKRARIICRKDPNKFSGSSGAFAVSDKLNQTFLDLLSCKLTFPNISVDEHSCAVKDYMEAIKELANEILELIEEGLGLGGSGELCKLIRESGSDSLLRLNHYPSNCNSNSNSNNRKKDNDIKSKTWSKRKGRESSRIGFGEHTDPQILTLLRSNGIEGLQILAPASGVLGSTMAWVAVPPDPTAVFINVGDTLQAMTNGRLVSVRHRAMTNSYKSRMSMIYFAAPDLHAWITPLPGMITADNPQRYKSFTWAEYKTAMYSLKLGQNRLDHFKIDTKEGAAQVMNQNSLEGNHE</sequence>
<dbReference type="Pfam" id="PF14226">
    <property type="entry name" value="DIOX_N"/>
    <property type="match status" value="1"/>
</dbReference>
<keyword evidence="6" id="KW-0175">Coiled coil</keyword>
<comment type="similarity">
    <text evidence="5">Belongs to the iron/ascorbate-dependent oxidoreductase family.</text>
</comment>
<dbReference type="PROSITE" id="PS51471">
    <property type="entry name" value="FE2OG_OXY"/>
    <property type="match status" value="1"/>
</dbReference>
<keyword evidence="2 5" id="KW-0479">Metal-binding</keyword>
<dbReference type="Proteomes" id="UP000775213">
    <property type="component" value="Unassembled WGS sequence"/>
</dbReference>
<evidence type="ECO:0000259" key="8">
    <source>
        <dbReference type="PROSITE" id="PS51471"/>
    </source>
</evidence>
<evidence type="ECO:0000256" key="6">
    <source>
        <dbReference type="SAM" id="Coils"/>
    </source>
</evidence>
<feature type="region of interest" description="Disordered" evidence="7">
    <location>
        <begin position="220"/>
        <end position="251"/>
    </location>
</feature>
<dbReference type="Pfam" id="PF03171">
    <property type="entry name" value="2OG-FeII_Oxy"/>
    <property type="match status" value="1"/>
</dbReference>
<dbReference type="InterPro" id="IPR027443">
    <property type="entry name" value="IPNS-like_sf"/>
</dbReference>
<reference evidence="9 10" key="1">
    <citation type="journal article" date="2021" name="Hortic Res">
        <title>Chromosome-scale assembly of the Dendrobium chrysotoxum genome enhances the understanding of orchid evolution.</title>
        <authorList>
            <person name="Zhang Y."/>
            <person name="Zhang G.Q."/>
            <person name="Zhang D."/>
            <person name="Liu X.D."/>
            <person name="Xu X.Y."/>
            <person name="Sun W.H."/>
            <person name="Yu X."/>
            <person name="Zhu X."/>
            <person name="Wang Z.W."/>
            <person name="Zhao X."/>
            <person name="Zhong W.Y."/>
            <person name="Chen H."/>
            <person name="Yin W.L."/>
            <person name="Huang T."/>
            <person name="Niu S.C."/>
            <person name="Liu Z.J."/>
        </authorList>
    </citation>
    <scope>NUCLEOTIDE SEQUENCE [LARGE SCALE GENOMIC DNA]</scope>
    <source>
        <strain evidence="9">Lindl</strain>
    </source>
</reference>
<evidence type="ECO:0000313" key="9">
    <source>
        <dbReference type="EMBL" id="KAH0469489.1"/>
    </source>
</evidence>
<dbReference type="GO" id="GO:0016491">
    <property type="term" value="F:oxidoreductase activity"/>
    <property type="evidence" value="ECO:0007669"/>
    <property type="project" value="UniProtKB-KW"/>
</dbReference>
<dbReference type="AlphaFoldDB" id="A0AAV7HNZ0"/>
<evidence type="ECO:0000256" key="7">
    <source>
        <dbReference type="SAM" id="MobiDB-lite"/>
    </source>
</evidence>
<keyword evidence="3 5" id="KW-0560">Oxidoreductase</keyword>
<dbReference type="InterPro" id="IPR050231">
    <property type="entry name" value="Iron_ascorbate_oxido_reductase"/>
</dbReference>
<evidence type="ECO:0000256" key="2">
    <source>
        <dbReference type="ARBA" id="ARBA00022723"/>
    </source>
</evidence>
<keyword evidence="10" id="KW-1185">Reference proteome</keyword>
<organism evidence="9 10">
    <name type="scientific">Dendrobium chrysotoxum</name>
    <name type="common">Orchid</name>
    <dbReference type="NCBI Taxonomy" id="161865"/>
    <lineage>
        <taxon>Eukaryota</taxon>
        <taxon>Viridiplantae</taxon>
        <taxon>Streptophyta</taxon>
        <taxon>Embryophyta</taxon>
        <taxon>Tracheophyta</taxon>
        <taxon>Spermatophyta</taxon>
        <taxon>Magnoliopsida</taxon>
        <taxon>Liliopsida</taxon>
        <taxon>Asparagales</taxon>
        <taxon>Orchidaceae</taxon>
        <taxon>Epidendroideae</taxon>
        <taxon>Malaxideae</taxon>
        <taxon>Dendrobiinae</taxon>
        <taxon>Dendrobium</taxon>
    </lineage>
</organism>
<gene>
    <name evidence="9" type="ORF">IEQ34_001047</name>
</gene>
<dbReference type="InterPro" id="IPR044861">
    <property type="entry name" value="IPNS-like_FE2OG_OXY"/>
</dbReference>
<dbReference type="EMBL" id="JAGFBR010000002">
    <property type="protein sequence ID" value="KAH0469489.1"/>
    <property type="molecule type" value="Genomic_DNA"/>
</dbReference>
<feature type="domain" description="Fe2OG dioxygenase" evidence="8">
    <location>
        <begin position="205"/>
        <end position="338"/>
    </location>
</feature>
<protein>
    <recommendedName>
        <fullName evidence="8">Fe2OG dioxygenase domain-containing protein</fullName>
    </recommendedName>
</protein>
<proteinExistence type="inferred from homology"/>
<evidence type="ECO:0000256" key="4">
    <source>
        <dbReference type="ARBA" id="ARBA00023004"/>
    </source>
</evidence>
<accession>A0AAV7HNZ0</accession>
<evidence type="ECO:0000256" key="3">
    <source>
        <dbReference type="ARBA" id="ARBA00023002"/>
    </source>
</evidence>
<name>A0AAV7HNZ0_DENCH</name>